<dbReference type="STRING" id="1797517.A3F61_03305"/>
<feature type="binding site" evidence="6">
    <location>
        <position position="178"/>
    </location>
    <ligand>
        <name>NADP(+)</name>
        <dbReference type="ChEBI" id="CHEBI:58349"/>
    </ligand>
</feature>
<dbReference type="EC" id="1.1.1.49" evidence="6"/>
<keyword evidence="3 6" id="KW-0521">NADP</keyword>
<feature type="active site" description="Proton acceptor" evidence="6">
    <location>
        <position position="271"/>
    </location>
</feature>
<reference evidence="9 10" key="1">
    <citation type="journal article" date="2016" name="Nat. Commun.">
        <title>Thousands of microbial genomes shed light on interconnected biogeochemical processes in an aquifer system.</title>
        <authorList>
            <person name="Anantharaman K."/>
            <person name="Brown C.T."/>
            <person name="Hug L.A."/>
            <person name="Sharon I."/>
            <person name="Castelle C.J."/>
            <person name="Probst A.J."/>
            <person name="Thomas B.C."/>
            <person name="Singh A."/>
            <person name="Wilkins M.J."/>
            <person name="Karaoz U."/>
            <person name="Brodie E.L."/>
            <person name="Williams K.H."/>
            <person name="Hubbard S.S."/>
            <person name="Banfield J.F."/>
        </authorList>
    </citation>
    <scope>NUCLEOTIDE SEQUENCE [LARGE SCALE GENOMIC DNA]</scope>
</reference>
<dbReference type="InterPro" id="IPR022675">
    <property type="entry name" value="G6P_DH_C"/>
</dbReference>
<comment type="catalytic activity">
    <reaction evidence="6">
        <text>D-glucose 6-phosphate + NADP(+) = 6-phospho-D-glucono-1,5-lactone + NADPH + H(+)</text>
        <dbReference type="Rhea" id="RHEA:15841"/>
        <dbReference type="ChEBI" id="CHEBI:15378"/>
        <dbReference type="ChEBI" id="CHEBI:57783"/>
        <dbReference type="ChEBI" id="CHEBI:57955"/>
        <dbReference type="ChEBI" id="CHEBI:58349"/>
        <dbReference type="ChEBI" id="CHEBI:61548"/>
        <dbReference type="EC" id="1.1.1.49"/>
    </reaction>
</comment>
<comment type="function">
    <text evidence="6">Catalyzes the oxidation of glucose 6-phosphate to 6-phosphogluconolactone.</text>
</comment>
<feature type="binding site" evidence="6">
    <location>
        <position position="361"/>
    </location>
    <ligand>
        <name>substrate</name>
    </ligand>
</feature>
<gene>
    <name evidence="6" type="primary">zwf</name>
    <name evidence="9" type="ORF">A3F61_03305</name>
</gene>
<dbReference type="GO" id="GO:0005829">
    <property type="term" value="C:cytosol"/>
    <property type="evidence" value="ECO:0007669"/>
    <property type="project" value="TreeGrafter"/>
</dbReference>
<feature type="domain" description="Glucose-6-phosphate dehydrogenase C-terminal" evidence="8">
    <location>
        <begin position="219"/>
        <end position="473"/>
    </location>
</feature>
<keyword evidence="2 6" id="KW-0313">Glucose metabolism</keyword>
<dbReference type="InterPro" id="IPR036291">
    <property type="entry name" value="NAD(P)-bd_dom_sf"/>
</dbReference>
<dbReference type="Gene3D" id="3.30.360.10">
    <property type="entry name" value="Dihydrodipicolinate Reductase, domain 2"/>
    <property type="match status" value="1"/>
</dbReference>
<dbReference type="GO" id="GO:0004345">
    <property type="term" value="F:glucose-6-phosphate dehydrogenase activity"/>
    <property type="evidence" value="ECO:0007669"/>
    <property type="project" value="UniProtKB-UniRule"/>
</dbReference>
<dbReference type="SUPFAM" id="SSF55347">
    <property type="entry name" value="Glyceraldehyde-3-phosphate dehydrogenase-like, C-terminal domain"/>
    <property type="match status" value="1"/>
</dbReference>
<dbReference type="Gene3D" id="3.40.50.720">
    <property type="entry name" value="NAD(P)-binding Rossmann-like Domain"/>
    <property type="match status" value="1"/>
</dbReference>
<keyword evidence="5 6" id="KW-0119">Carbohydrate metabolism</keyword>
<evidence type="ECO:0000313" key="9">
    <source>
        <dbReference type="EMBL" id="OGY12041.1"/>
    </source>
</evidence>
<comment type="pathway">
    <text evidence="1 6">Carbohydrate degradation; pentose phosphate pathway; D-ribulose 5-phosphate from D-glucose 6-phosphate (oxidative stage): step 1/3.</text>
</comment>
<dbReference type="InterPro" id="IPR001282">
    <property type="entry name" value="G6P_DH"/>
</dbReference>
<feature type="binding site" evidence="6">
    <location>
        <position position="266"/>
    </location>
    <ligand>
        <name>substrate</name>
    </ligand>
</feature>
<dbReference type="GO" id="GO:0006006">
    <property type="term" value="P:glucose metabolic process"/>
    <property type="evidence" value="ECO:0007669"/>
    <property type="project" value="UniProtKB-KW"/>
</dbReference>
<evidence type="ECO:0000256" key="6">
    <source>
        <dbReference type="HAMAP-Rule" id="MF_00966"/>
    </source>
</evidence>
<dbReference type="UniPathway" id="UPA00115">
    <property type="reaction ID" value="UER00408"/>
</dbReference>
<evidence type="ECO:0000256" key="4">
    <source>
        <dbReference type="ARBA" id="ARBA00023002"/>
    </source>
</evidence>
<keyword evidence="4 6" id="KW-0560">Oxidoreductase</keyword>
<dbReference type="HAMAP" id="MF_00966">
    <property type="entry name" value="G6PD"/>
    <property type="match status" value="1"/>
</dbReference>
<dbReference type="AlphaFoldDB" id="A0A1G1V9W7"/>
<evidence type="ECO:0000259" key="7">
    <source>
        <dbReference type="Pfam" id="PF00479"/>
    </source>
</evidence>
<feature type="binding site" evidence="6">
    <location>
        <position position="208"/>
    </location>
    <ligand>
        <name>substrate</name>
    </ligand>
</feature>
<dbReference type="PRINTS" id="PR00079">
    <property type="entry name" value="G6PDHDRGNASE"/>
</dbReference>
<organism evidence="9 10">
    <name type="scientific">Candidatus Blackburnbacteria bacterium RIFCSPHIGHO2_12_FULL_41_13b</name>
    <dbReference type="NCBI Taxonomy" id="1797517"/>
    <lineage>
        <taxon>Bacteria</taxon>
        <taxon>Candidatus Blackburniibacteriota</taxon>
    </lineage>
</organism>
<accession>A0A1G1V9W7</accession>
<comment type="similarity">
    <text evidence="6">Belongs to the glucose-6-phosphate dehydrogenase family.</text>
</comment>
<evidence type="ECO:0000259" key="8">
    <source>
        <dbReference type="Pfam" id="PF02781"/>
    </source>
</evidence>
<name>A0A1G1V9W7_9BACT</name>
<dbReference type="GO" id="GO:0009051">
    <property type="term" value="P:pentose-phosphate shunt, oxidative branch"/>
    <property type="evidence" value="ECO:0007669"/>
    <property type="project" value="TreeGrafter"/>
</dbReference>
<dbReference type="EMBL" id="MHCA01000027">
    <property type="protein sequence ID" value="OGY12041.1"/>
    <property type="molecule type" value="Genomic_DNA"/>
</dbReference>
<dbReference type="Pfam" id="PF02781">
    <property type="entry name" value="G6PD_C"/>
    <property type="match status" value="1"/>
</dbReference>
<dbReference type="NCBIfam" id="TIGR00871">
    <property type="entry name" value="zwf"/>
    <property type="match status" value="1"/>
</dbReference>
<dbReference type="PANTHER" id="PTHR23429:SF0">
    <property type="entry name" value="GLUCOSE-6-PHOSPHATE 1-DEHYDROGENASE"/>
    <property type="match status" value="1"/>
</dbReference>
<feature type="binding site" evidence="6">
    <location>
        <position position="71"/>
    </location>
    <ligand>
        <name>NADP(+)</name>
        <dbReference type="ChEBI" id="CHEBI:58349"/>
    </ligand>
</feature>
<dbReference type="Pfam" id="PF00479">
    <property type="entry name" value="G6PD_N"/>
    <property type="match status" value="1"/>
</dbReference>
<evidence type="ECO:0000256" key="2">
    <source>
        <dbReference type="ARBA" id="ARBA00022526"/>
    </source>
</evidence>
<dbReference type="SUPFAM" id="SSF51735">
    <property type="entry name" value="NAD(P)-binding Rossmann-fold domains"/>
    <property type="match status" value="1"/>
</dbReference>
<evidence type="ECO:0000256" key="1">
    <source>
        <dbReference type="ARBA" id="ARBA00004937"/>
    </source>
</evidence>
<feature type="binding site" evidence="6">
    <location>
        <position position="246"/>
    </location>
    <ligand>
        <name>substrate</name>
    </ligand>
</feature>
<dbReference type="GO" id="GO:0050661">
    <property type="term" value="F:NADP binding"/>
    <property type="evidence" value="ECO:0007669"/>
    <property type="project" value="UniProtKB-UniRule"/>
</dbReference>
<comment type="caution">
    <text evidence="9">The sequence shown here is derived from an EMBL/GenBank/DDBJ whole genome shotgun (WGS) entry which is preliminary data.</text>
</comment>
<sequence>MTVSPDLRISQELSFLPKKTYHSQVVGKKPTIIIIFGATGDLITKKIAPALFHLWAKNRLPQKLKVVGFSRRALTDEKFQEYIQGLVKKDSHIKFSKKTLDSYLQLFSYQQGNFSVKEDYLTLEEYLERLENDWQEKANKLFYLAVPPTLYEGIFEHLSSTKIAREQKGTWNRIVVEKPFGNDLRTAEKLDEILGKLFSEEQIYRIDHYLGKDLLQNILAFRFSNNLLEHGWNNKLIESIEIHLNESSGIEDDRGDSYDPVGALRDVGQNHLLQMLALVTMDNPINFSAKQIRQNRAKIIETLKPFTLQEVKRQTFRGQYEGYRKVKNVPDYSQTETYFKITGELKSPRWKGVSFVLESGKKLPSQRKEIVVTFKQTGGRKNKVVFSLEPREKITILFWAKKPGLDMEIEEREFDFSYRREHEQDEEQTAAYEKLLLDCLTGDQTLFVSTEEVRAMWRFIDPIIRAWQENKVPLEIHKQRETPANKITRVRR</sequence>
<dbReference type="Proteomes" id="UP000178272">
    <property type="component" value="Unassembled WGS sequence"/>
</dbReference>
<feature type="domain" description="Glucose-6-phosphate dehydrogenase NAD-binding" evidence="7">
    <location>
        <begin position="34"/>
        <end position="217"/>
    </location>
</feature>
<dbReference type="PANTHER" id="PTHR23429">
    <property type="entry name" value="GLUCOSE-6-PHOSPHATE 1-DEHYDROGENASE G6PD"/>
    <property type="match status" value="1"/>
</dbReference>
<evidence type="ECO:0000313" key="10">
    <source>
        <dbReference type="Proteomes" id="UP000178272"/>
    </source>
</evidence>
<evidence type="ECO:0000256" key="5">
    <source>
        <dbReference type="ARBA" id="ARBA00023277"/>
    </source>
</evidence>
<dbReference type="InterPro" id="IPR022674">
    <property type="entry name" value="G6P_DH_NAD-bd"/>
</dbReference>
<proteinExistence type="inferred from homology"/>
<protein>
    <recommendedName>
        <fullName evidence="6">Glucose-6-phosphate 1-dehydrogenase</fullName>
        <shortName evidence="6">G6PD</shortName>
        <ecNumber evidence="6">1.1.1.49</ecNumber>
    </recommendedName>
</protein>
<comment type="caution">
    <text evidence="6">Lacks conserved residue(s) required for the propagation of feature annotation.</text>
</comment>
<evidence type="ECO:0000256" key="3">
    <source>
        <dbReference type="ARBA" id="ARBA00022857"/>
    </source>
</evidence>
<feature type="binding site" evidence="6">
    <location>
        <position position="212"/>
    </location>
    <ligand>
        <name>substrate</name>
    </ligand>
</feature>
<dbReference type="PIRSF" id="PIRSF000110">
    <property type="entry name" value="G6PD"/>
    <property type="match status" value="1"/>
</dbReference>